<evidence type="ECO:0000313" key="3">
    <source>
        <dbReference type="Proteomes" id="UP000094444"/>
    </source>
</evidence>
<dbReference type="InParanoid" id="A0A2P5HVS9"/>
<dbReference type="PANTHER" id="PTHR36681">
    <property type="entry name" value="NUCLEAR GTPASE, GERMINAL CENTER-ASSOCIATED, TANDEM DUPLICATE 3"/>
    <property type="match status" value="1"/>
</dbReference>
<feature type="region of interest" description="Disordered" evidence="1">
    <location>
        <begin position="178"/>
        <end position="212"/>
    </location>
</feature>
<dbReference type="EMBL" id="MAVT02000640">
    <property type="protein sequence ID" value="POS74377.1"/>
    <property type="molecule type" value="Genomic_DNA"/>
</dbReference>
<keyword evidence="3" id="KW-1185">Reference proteome</keyword>
<gene>
    <name evidence="2" type="ORF">DHEL01_v207232</name>
</gene>
<dbReference type="OrthoDB" id="3598281at2759"/>
<name>A0A2P5HVS9_DIAHE</name>
<proteinExistence type="predicted"/>
<evidence type="ECO:0000313" key="2">
    <source>
        <dbReference type="EMBL" id="POS74377.1"/>
    </source>
</evidence>
<evidence type="ECO:0000256" key="1">
    <source>
        <dbReference type="SAM" id="MobiDB-lite"/>
    </source>
</evidence>
<comment type="caution">
    <text evidence="2">The sequence shown here is derived from an EMBL/GenBank/DDBJ whole genome shotgun (WGS) entry which is preliminary data.</text>
</comment>
<dbReference type="STRING" id="158607.A0A2P5HVS9"/>
<dbReference type="Proteomes" id="UP000094444">
    <property type="component" value="Unassembled WGS sequence"/>
</dbReference>
<protein>
    <submittedName>
        <fullName evidence="2">Uncharacterized protein</fullName>
    </submittedName>
</protein>
<dbReference type="PANTHER" id="PTHR36681:SF3">
    <property type="entry name" value="NUCLEAR GTPASE, GERMINAL CENTER-ASSOCIATED, TANDEM DUPLICATE 3"/>
    <property type="match status" value="1"/>
</dbReference>
<reference evidence="2" key="1">
    <citation type="submission" date="2017-09" db="EMBL/GenBank/DDBJ databases">
        <title>Polyketide synthases of a Diaporthe helianthi virulent isolate.</title>
        <authorList>
            <person name="Baroncelli R."/>
        </authorList>
    </citation>
    <scope>NUCLEOTIDE SEQUENCE [LARGE SCALE GENOMIC DNA]</scope>
    <source>
        <strain evidence="2">7/96</strain>
    </source>
</reference>
<accession>A0A2P5HVS9</accession>
<dbReference type="AlphaFoldDB" id="A0A2P5HVS9"/>
<sequence length="212" mass="23657">MWARKEIQKCKKASMRILSQQLDIHSKSIEGTIQSMKAGIQNEQRHANRAFAPEIKKEMMKAYVLCGNEKDIMMQHVNKQKMGIYRKASKRVLKELNKVFESNREELTDSAHTIIEGLQKNFEMILRNSEMLEASEVVRDHIRGILQGVDARFGSILSGSGGPMEVDSAQPLAYEPQQLPDVSVTDAEPASLEAKEAAPSGQGEDVAMDTAL</sequence>
<organism evidence="2 3">
    <name type="scientific">Diaporthe helianthi</name>
    <dbReference type="NCBI Taxonomy" id="158607"/>
    <lineage>
        <taxon>Eukaryota</taxon>
        <taxon>Fungi</taxon>
        <taxon>Dikarya</taxon>
        <taxon>Ascomycota</taxon>
        <taxon>Pezizomycotina</taxon>
        <taxon>Sordariomycetes</taxon>
        <taxon>Sordariomycetidae</taxon>
        <taxon>Diaporthales</taxon>
        <taxon>Diaporthaceae</taxon>
        <taxon>Diaporthe</taxon>
    </lineage>
</organism>